<dbReference type="EMBL" id="JAEKJW010000003">
    <property type="protein sequence ID" value="MBN8198313.1"/>
    <property type="molecule type" value="Genomic_DNA"/>
</dbReference>
<accession>A0A8I1MAB1</accession>
<proteinExistence type="predicted"/>
<protein>
    <submittedName>
        <fullName evidence="1">Uncharacterized protein</fullName>
    </submittedName>
</protein>
<name>A0A8I1MAB1_9PROT</name>
<evidence type="ECO:0000313" key="2">
    <source>
        <dbReference type="Proteomes" id="UP000664405"/>
    </source>
</evidence>
<organism evidence="1 2">
    <name type="scientific">Thalassospira povalilytica</name>
    <dbReference type="NCBI Taxonomy" id="732237"/>
    <lineage>
        <taxon>Bacteria</taxon>
        <taxon>Pseudomonadati</taxon>
        <taxon>Pseudomonadota</taxon>
        <taxon>Alphaproteobacteria</taxon>
        <taxon>Rhodospirillales</taxon>
        <taxon>Thalassospiraceae</taxon>
        <taxon>Thalassospira</taxon>
    </lineage>
</organism>
<dbReference type="AlphaFoldDB" id="A0A8I1MAB1"/>
<evidence type="ECO:0000313" key="1">
    <source>
        <dbReference type="EMBL" id="MBN8198313.1"/>
    </source>
</evidence>
<comment type="caution">
    <text evidence="1">The sequence shown here is derived from an EMBL/GenBank/DDBJ whole genome shotgun (WGS) entry which is preliminary data.</text>
</comment>
<gene>
    <name evidence="1" type="ORF">JF547_17725</name>
</gene>
<reference evidence="1" key="1">
    <citation type="submission" date="2020-12" db="EMBL/GenBank/DDBJ databases">
        <title>Oil enriched cultivation method for isolating marine PHA-producing bacteria.</title>
        <authorList>
            <person name="Zheng W."/>
            <person name="Yu S."/>
            <person name="Huang Y."/>
        </authorList>
    </citation>
    <scope>NUCLEOTIDE SEQUENCE</scope>
    <source>
        <strain evidence="1">SY-2-3</strain>
    </source>
</reference>
<dbReference type="RefSeq" id="WP_206928184.1">
    <property type="nucleotide sequence ID" value="NZ_JAEKJW010000003.1"/>
</dbReference>
<dbReference type="Proteomes" id="UP000664405">
    <property type="component" value="Unassembled WGS sequence"/>
</dbReference>
<sequence>MPNAKLYVDHSVWSENQAELHGSLPEFRDILCQRLNVAPNTCQLALIPVYGLADQPAINIELHIMPHPERTRDLLETLGGDLQAMIGDLAGCPCAVRIATLDRQTYVALK</sequence>